<dbReference type="Pfam" id="PF03319">
    <property type="entry name" value="EutN_CcmL"/>
    <property type="match status" value="1"/>
</dbReference>
<evidence type="ECO:0000313" key="4">
    <source>
        <dbReference type="EMBL" id="WSE34170.1"/>
    </source>
</evidence>
<dbReference type="RefSeq" id="WP_326836967.1">
    <property type="nucleotide sequence ID" value="NZ_CP142149.1"/>
</dbReference>
<dbReference type="Proteomes" id="UP001330812">
    <property type="component" value="Chromosome"/>
</dbReference>
<dbReference type="SUPFAM" id="SSF159133">
    <property type="entry name" value="EutN/CcmL-like"/>
    <property type="match status" value="1"/>
</dbReference>
<dbReference type="PROSITE" id="PS51932">
    <property type="entry name" value="BMV"/>
    <property type="match status" value="1"/>
</dbReference>
<dbReference type="Gene3D" id="2.40.50.220">
    <property type="entry name" value="EutN/Ccml"/>
    <property type="match status" value="1"/>
</dbReference>
<evidence type="ECO:0000256" key="1">
    <source>
        <dbReference type="ARBA" id="ARBA00023587"/>
    </source>
</evidence>
<proteinExistence type="predicted"/>
<reference evidence="4 5" key="1">
    <citation type="journal article" date="2015" name="Int. J. Syst. Evol. Microbiol.">
        <title>Amycolatopsis rhabdoformis sp. nov., an actinomycete isolated from a tropical forest soil.</title>
        <authorList>
            <person name="Souza W.R."/>
            <person name="Silva R.E."/>
            <person name="Goodfellow M."/>
            <person name="Busarakam K."/>
            <person name="Figueiro F.S."/>
            <person name="Ferreira D."/>
            <person name="Rodrigues-Filho E."/>
            <person name="Moraes L.A.B."/>
            <person name="Zucchi T.D."/>
        </authorList>
    </citation>
    <scope>NUCLEOTIDE SEQUENCE [LARGE SCALE GENOMIC DNA]</scope>
    <source>
        <strain evidence="4 5">NCIMB 14900</strain>
    </source>
</reference>
<name>A0ABZ1II90_9PSEU</name>
<keyword evidence="2" id="KW-1282">Carboxysome</keyword>
<dbReference type="EMBL" id="CP142149">
    <property type="protein sequence ID" value="WSE34170.1"/>
    <property type="molecule type" value="Genomic_DNA"/>
</dbReference>
<accession>A0ABZ1II90</accession>
<gene>
    <name evidence="4" type="ORF">VSH64_19045</name>
</gene>
<evidence type="ECO:0000256" key="2">
    <source>
        <dbReference type="ARBA" id="ARBA00023669"/>
    </source>
</evidence>
<keyword evidence="5" id="KW-1185">Reference proteome</keyword>
<dbReference type="InterPro" id="IPR004992">
    <property type="entry name" value="EutN_CcmL"/>
</dbReference>
<evidence type="ECO:0000313" key="5">
    <source>
        <dbReference type="Proteomes" id="UP001330812"/>
    </source>
</evidence>
<evidence type="ECO:0000256" key="3">
    <source>
        <dbReference type="ARBA" id="ARBA00024446"/>
    </source>
</evidence>
<sequence>MILGRVIGRVWSDRQLLGMATRRFVLVRSVGDDTVTVAVDLLDASPGTTVLVTTDEAAAAASGEATVDAAVVALVSDYDEPSDRTPDERTLR</sequence>
<protein>
    <submittedName>
        <fullName evidence="4">EutN/CcmL family microcompartment protein</fullName>
    </submittedName>
</protein>
<dbReference type="InterPro" id="IPR036677">
    <property type="entry name" value="EutN_CcmL_sf"/>
</dbReference>
<keyword evidence="3" id="KW-1283">Bacterial microcompartment</keyword>
<organism evidence="4 5">
    <name type="scientific">Amycolatopsis rhabdoformis</name>
    <dbReference type="NCBI Taxonomy" id="1448059"/>
    <lineage>
        <taxon>Bacteria</taxon>
        <taxon>Bacillati</taxon>
        <taxon>Actinomycetota</taxon>
        <taxon>Actinomycetes</taxon>
        <taxon>Pseudonocardiales</taxon>
        <taxon>Pseudonocardiaceae</taxon>
        <taxon>Amycolatopsis</taxon>
    </lineage>
</organism>
<comment type="subcellular location">
    <subcellularLocation>
        <location evidence="1">Carboxysome</location>
    </subcellularLocation>
</comment>